<dbReference type="PROSITE" id="PS50846">
    <property type="entry name" value="HMA_2"/>
    <property type="match status" value="1"/>
</dbReference>
<dbReference type="InterPro" id="IPR001509">
    <property type="entry name" value="Epimerase_deHydtase"/>
</dbReference>
<dbReference type="Pfam" id="PF00122">
    <property type="entry name" value="E1-E2_ATPase"/>
    <property type="match status" value="1"/>
</dbReference>
<dbReference type="InterPro" id="IPR059000">
    <property type="entry name" value="ATPase_P-type_domA"/>
</dbReference>
<dbReference type="SUPFAM" id="SSF55008">
    <property type="entry name" value="HMA, heavy metal-associated domain"/>
    <property type="match status" value="1"/>
</dbReference>
<proteinExistence type="inferred from homology"/>
<dbReference type="InterPro" id="IPR008250">
    <property type="entry name" value="ATPase_P-typ_transduc_dom_A_sf"/>
</dbReference>
<evidence type="ECO:0000256" key="1">
    <source>
        <dbReference type="ARBA" id="ARBA00004370"/>
    </source>
</evidence>
<keyword evidence="6 7" id="KW-0472">Membrane</keyword>
<dbReference type="InterPro" id="IPR023298">
    <property type="entry name" value="ATPase_P-typ_TM_dom_sf"/>
</dbReference>
<dbReference type="InterPro" id="IPR056236">
    <property type="entry name" value="HMA_PCA1"/>
</dbReference>
<name>A0A438NB58_EXOME</name>
<dbReference type="Gene3D" id="3.30.70.100">
    <property type="match status" value="1"/>
</dbReference>
<dbReference type="NCBIfam" id="TIGR01511">
    <property type="entry name" value="ATPase-IB1_Cu"/>
    <property type="match status" value="1"/>
</dbReference>
<comment type="subcellular location">
    <subcellularLocation>
        <location evidence="1 7">Membrane</location>
    </subcellularLocation>
</comment>
<dbReference type="PROSITE" id="PS00154">
    <property type="entry name" value="ATPASE_E1_E2"/>
    <property type="match status" value="1"/>
</dbReference>
<dbReference type="Pfam" id="PF24534">
    <property type="entry name" value="HMA_PCA1"/>
    <property type="match status" value="1"/>
</dbReference>
<evidence type="ECO:0000256" key="4">
    <source>
        <dbReference type="ARBA" id="ARBA00022967"/>
    </source>
</evidence>
<keyword evidence="2 7" id="KW-0812">Transmembrane</keyword>
<feature type="transmembrane region" description="Helical" evidence="7">
    <location>
        <begin position="1459"/>
        <end position="1480"/>
    </location>
</feature>
<dbReference type="SUPFAM" id="SSF51735">
    <property type="entry name" value="NAD(P)-binding Rossmann-fold domains"/>
    <property type="match status" value="1"/>
</dbReference>
<feature type="compositionally biased region" description="Basic and acidic residues" evidence="8">
    <location>
        <begin position="655"/>
        <end position="667"/>
    </location>
</feature>
<dbReference type="GO" id="GO:0016020">
    <property type="term" value="C:membrane"/>
    <property type="evidence" value="ECO:0007669"/>
    <property type="project" value="UniProtKB-SubCell"/>
</dbReference>
<dbReference type="InterPro" id="IPR023214">
    <property type="entry name" value="HAD_sf"/>
</dbReference>
<dbReference type="SUPFAM" id="SSF81665">
    <property type="entry name" value="Calcium ATPase, transmembrane domain M"/>
    <property type="match status" value="1"/>
</dbReference>
<organism evidence="10 11">
    <name type="scientific">Exophiala mesophila</name>
    <name type="common">Black yeast-like fungus</name>
    <dbReference type="NCBI Taxonomy" id="212818"/>
    <lineage>
        <taxon>Eukaryota</taxon>
        <taxon>Fungi</taxon>
        <taxon>Dikarya</taxon>
        <taxon>Ascomycota</taxon>
        <taxon>Pezizomycotina</taxon>
        <taxon>Eurotiomycetes</taxon>
        <taxon>Chaetothyriomycetidae</taxon>
        <taxon>Chaetothyriales</taxon>
        <taxon>Herpotrichiellaceae</taxon>
        <taxon>Exophiala</taxon>
    </lineage>
</organism>
<feature type="region of interest" description="Disordered" evidence="8">
    <location>
        <begin position="627"/>
        <end position="678"/>
    </location>
</feature>
<dbReference type="InterPro" id="IPR001757">
    <property type="entry name" value="P_typ_ATPase"/>
</dbReference>
<evidence type="ECO:0000256" key="7">
    <source>
        <dbReference type="RuleBase" id="RU362081"/>
    </source>
</evidence>
<dbReference type="PROSITE" id="PS01047">
    <property type="entry name" value="HMA_1"/>
    <property type="match status" value="1"/>
</dbReference>
<feature type="transmembrane region" description="Helical" evidence="7">
    <location>
        <begin position="1085"/>
        <end position="1111"/>
    </location>
</feature>
<sequence length="1487" mass="159031">MPKTKILLTGATGYIGGSVLAALVKSSHGILENTEITCVIRNSKLAGSLTGVGVKVAMFNGLDETDVLAELASEHDIVIQAASGFHTLSARALVLGLAQRKRKTGKDVHYIHTTGTSNVGDRPITKKYIENAYPLSDKTDIFTYIKQRDEQVPYAQRTTDIVSIELGLEYGVKTYHIMSPSIYGIDSSPLHEFCHVPVMIRAALRLGQVPIVGDGSGIWDHVHVKDVASLYELIVDRILKRQPVPYGKDGIFFVENGQHTWRQIAQRVADAGVALGAISSSELKSLSLGEAKDFYGQGWALLTEIGWASKKASTDGEDEKRVLPYSIVRHNAAGDTCCKASTALSRPECSLKATNPAPALSSTVKANSLLDKEEDMDEVCTSGCCSSGPAPIFVATASACPVDRDPSSTGSQAQELDEACAAPCCTSAPAPATNVNVTHAESNPEKDNVEEQVPCGNGCCGDDASSTCSSSAETSSTTTSSFCEKCIQAAAALECKLACEIEEKECCADEDEAEQQAGQTHHDHNHAHAHDTTHAHKHDQNGKHAGEACTSHFQSAMERYSSYLESARCICRSVIKAANKMDKTCSSATLLPCDPTPQAYSTSHALHANAHAHAHAKPQNTVIHRHAHKHKDSGKTNAAQPKGGFLHRGCQNAVSERHDYSPIERSRTGKPTARTKAVDVEKDASANHVLLSVTGMDCSGCANNLTRALCNISGTRNVNVNFLTNTAELDVDSATQVQEVIRLAERATRYKLVPFSTDTQSLDMILDPESAKRFQTNLPSGVDTCLKLSNTVYEINYDPCVIGARDILGQLPGSKLAPPRKDSTLDAGRRRLVRVATLTLIAFILTMPVVVMEWGDFNTVSHNTVLIISLVLGTFVQAIAYPEFYRPAVSALVFNNVLEMDMLVVISITAAYGYSVVAAGLSLAGRSTETAPFFETSTLLITLVLFGRVLAAWARKTAVSRVSVRSLQASTAFLINPNTGDAVEVDARLLQYGDKIQIQPHSKIVTDAKVTQGSSDVDESMLTGESLPILKSPGSSIISGTINGPGTLTAQVSRLPGKNTITDIANLVEQAQASKPRIQDLADKVAGYFIPVVVAASIIVFIIWLSVALKVRDQAAGSALGTAIGYCIAVLAVSCPCALGLAVPMVLVIAGGIAAKGGIIIKSAHVTERGHKVTDVVFDKTGTLTQALLEVTEEYILPLDDILGGIDGFSLVKAMVKDNNHPISQAVTASLEQRAGAPVNIKDLRSIPGCGMEGTWNDMTIRAGNIRWLRLTEHRQIVELSNRGMTLLCVTVNDHLLATFALKSTLRLEAAQVVQELQRRQIRVHIVSGDNTSVVKNVAASLNIDFENVAAERSPAQKQEYVQALSNNGRFTLFCGDGTNDAVAIAQADIGVQIESSSDVTRGTADVVLLGNLNGVISLLDISKAAYRRILFNFGWSATYNVLAILLAGGAFVRIRIPPAFAGLGEIVSIMPVVIAALTMPKVKRAV</sequence>
<comment type="caution">
    <text evidence="10">The sequence shown here is derived from an EMBL/GenBank/DDBJ whole genome shotgun (WGS) entry which is preliminary data.</text>
</comment>
<feature type="domain" description="HMA" evidence="9">
    <location>
        <begin position="687"/>
        <end position="752"/>
    </location>
</feature>
<dbReference type="GO" id="GO:0046872">
    <property type="term" value="F:metal ion binding"/>
    <property type="evidence" value="ECO:0007669"/>
    <property type="project" value="UniProtKB-KW"/>
</dbReference>
<comment type="similarity">
    <text evidence="7">Belongs to the cation transport ATPase (P-type) (TC 3.A.3) family. Type IB subfamily.</text>
</comment>
<dbReference type="NCBIfam" id="TIGR01525">
    <property type="entry name" value="ATPase-IB_hvy"/>
    <property type="match status" value="1"/>
</dbReference>
<feature type="transmembrane region" description="Helical" evidence="7">
    <location>
        <begin position="864"/>
        <end position="881"/>
    </location>
</feature>
<evidence type="ECO:0000256" key="8">
    <source>
        <dbReference type="SAM" id="MobiDB-lite"/>
    </source>
</evidence>
<dbReference type="GO" id="GO:0019829">
    <property type="term" value="F:ATPase-coupled monoatomic cation transmembrane transporter activity"/>
    <property type="evidence" value="ECO:0007669"/>
    <property type="project" value="InterPro"/>
</dbReference>
<dbReference type="SFLD" id="SFLDS00003">
    <property type="entry name" value="Haloacid_Dehalogenase"/>
    <property type="match status" value="1"/>
</dbReference>
<dbReference type="PANTHER" id="PTHR46594">
    <property type="entry name" value="P-TYPE CATION-TRANSPORTING ATPASE"/>
    <property type="match status" value="1"/>
</dbReference>
<dbReference type="PANTHER" id="PTHR46594:SF4">
    <property type="entry name" value="P-TYPE CATION-TRANSPORTING ATPASE"/>
    <property type="match status" value="1"/>
</dbReference>
<evidence type="ECO:0000259" key="9">
    <source>
        <dbReference type="PROSITE" id="PS50846"/>
    </source>
</evidence>
<dbReference type="Gene3D" id="3.40.1110.10">
    <property type="entry name" value="Calcium-transporting ATPase, cytoplasmic domain N"/>
    <property type="match status" value="1"/>
</dbReference>
<gene>
    <name evidence="10" type="ORF">B0A52_03361</name>
</gene>
<dbReference type="Gene3D" id="3.40.50.720">
    <property type="entry name" value="NAD(P)-binding Rossmann-like Domain"/>
    <property type="match status" value="1"/>
</dbReference>
<feature type="transmembrane region" description="Helical" evidence="7">
    <location>
        <begin position="1430"/>
        <end position="1453"/>
    </location>
</feature>
<accession>A0A438NB58</accession>
<dbReference type="SUPFAM" id="SSF56784">
    <property type="entry name" value="HAD-like"/>
    <property type="match status" value="1"/>
</dbReference>
<evidence type="ECO:0000313" key="11">
    <source>
        <dbReference type="Proteomes" id="UP000288859"/>
    </source>
</evidence>
<dbReference type="InterPro" id="IPR036412">
    <property type="entry name" value="HAD-like_sf"/>
</dbReference>
<dbReference type="Gene3D" id="3.40.50.1000">
    <property type="entry name" value="HAD superfamily/HAD-like"/>
    <property type="match status" value="1"/>
</dbReference>
<dbReference type="InterPro" id="IPR017969">
    <property type="entry name" value="Heavy-metal-associated_CS"/>
</dbReference>
<dbReference type="InterPro" id="IPR027256">
    <property type="entry name" value="P-typ_ATPase_IB"/>
</dbReference>
<dbReference type="InterPro" id="IPR023299">
    <property type="entry name" value="ATPase_P-typ_cyto_dom_N"/>
</dbReference>
<feature type="transmembrane region" description="Helical" evidence="7">
    <location>
        <begin position="902"/>
        <end position="924"/>
    </location>
</feature>
<keyword evidence="7" id="KW-0067">ATP-binding</keyword>
<dbReference type="CDD" id="cd00371">
    <property type="entry name" value="HMA"/>
    <property type="match status" value="1"/>
</dbReference>
<feature type="transmembrane region" description="Helical" evidence="7">
    <location>
        <begin position="1123"/>
        <end position="1155"/>
    </location>
</feature>
<dbReference type="OrthoDB" id="432719at2759"/>
<evidence type="ECO:0000256" key="6">
    <source>
        <dbReference type="ARBA" id="ARBA00023136"/>
    </source>
</evidence>
<feature type="transmembrane region" description="Helical" evidence="7">
    <location>
        <begin position="832"/>
        <end position="852"/>
    </location>
</feature>
<keyword evidence="4" id="KW-1278">Translocase</keyword>
<dbReference type="InterPro" id="IPR036163">
    <property type="entry name" value="HMA_dom_sf"/>
</dbReference>
<dbReference type="Gene3D" id="2.70.150.10">
    <property type="entry name" value="Calcium-transporting ATPase, cytoplasmic transduction domain A"/>
    <property type="match status" value="1"/>
</dbReference>
<evidence type="ECO:0000256" key="3">
    <source>
        <dbReference type="ARBA" id="ARBA00022723"/>
    </source>
</evidence>
<feature type="compositionally biased region" description="Basic and acidic residues" evidence="8">
    <location>
        <begin position="520"/>
        <end position="546"/>
    </location>
</feature>
<dbReference type="GO" id="GO:0016887">
    <property type="term" value="F:ATP hydrolysis activity"/>
    <property type="evidence" value="ECO:0007669"/>
    <property type="project" value="InterPro"/>
</dbReference>
<dbReference type="InterPro" id="IPR036291">
    <property type="entry name" value="NAD(P)-bd_dom_sf"/>
</dbReference>
<dbReference type="EMBL" id="NAJM01000010">
    <property type="protein sequence ID" value="RVX73008.1"/>
    <property type="molecule type" value="Genomic_DNA"/>
</dbReference>
<reference evidence="10 11" key="1">
    <citation type="submission" date="2017-03" db="EMBL/GenBank/DDBJ databases">
        <title>Genomes of endolithic fungi from Antarctica.</title>
        <authorList>
            <person name="Coleine C."/>
            <person name="Masonjones S."/>
            <person name="Stajich J.E."/>
        </authorList>
    </citation>
    <scope>NUCLEOTIDE SEQUENCE [LARGE SCALE GENOMIC DNA]</scope>
    <source>
        <strain evidence="10 11">CCFEE 6314</strain>
    </source>
</reference>
<dbReference type="InterPro" id="IPR044492">
    <property type="entry name" value="P_typ_ATPase_HD_dom"/>
</dbReference>
<keyword evidence="7" id="KW-0547">Nucleotide-binding</keyword>
<dbReference type="VEuPathDB" id="FungiDB:PV10_03937"/>
<dbReference type="GO" id="GO:0005524">
    <property type="term" value="F:ATP binding"/>
    <property type="evidence" value="ECO:0007669"/>
    <property type="project" value="UniProtKB-UniRule"/>
</dbReference>
<keyword evidence="5 7" id="KW-1133">Transmembrane helix</keyword>
<dbReference type="Pfam" id="PF00702">
    <property type="entry name" value="Hydrolase"/>
    <property type="match status" value="1"/>
</dbReference>
<dbReference type="Pfam" id="PF01370">
    <property type="entry name" value="Epimerase"/>
    <property type="match status" value="1"/>
</dbReference>
<keyword evidence="3 7" id="KW-0479">Metal-binding</keyword>
<dbReference type="Pfam" id="PF00403">
    <property type="entry name" value="HMA"/>
    <property type="match status" value="1"/>
</dbReference>
<evidence type="ECO:0000313" key="10">
    <source>
        <dbReference type="EMBL" id="RVX73008.1"/>
    </source>
</evidence>
<dbReference type="VEuPathDB" id="FungiDB:PV10_03938"/>
<protein>
    <recommendedName>
        <fullName evidence="9">HMA domain-containing protein</fullName>
    </recommendedName>
</protein>
<dbReference type="InterPro" id="IPR006121">
    <property type="entry name" value="HMA_dom"/>
</dbReference>
<dbReference type="SFLD" id="SFLDF00027">
    <property type="entry name" value="p-type_atpase"/>
    <property type="match status" value="1"/>
</dbReference>
<evidence type="ECO:0000256" key="2">
    <source>
        <dbReference type="ARBA" id="ARBA00022692"/>
    </source>
</evidence>
<dbReference type="SUPFAM" id="SSF81653">
    <property type="entry name" value="Calcium ATPase, transduction domain A"/>
    <property type="match status" value="1"/>
</dbReference>
<feature type="region of interest" description="Disordered" evidence="8">
    <location>
        <begin position="517"/>
        <end position="546"/>
    </location>
</feature>
<dbReference type="PRINTS" id="PR00119">
    <property type="entry name" value="CATATPASE"/>
</dbReference>
<dbReference type="NCBIfam" id="TIGR01494">
    <property type="entry name" value="ATPase_P-type"/>
    <property type="match status" value="1"/>
</dbReference>
<dbReference type="SFLD" id="SFLDG00002">
    <property type="entry name" value="C1.7:_P-type_atpase_like"/>
    <property type="match status" value="1"/>
</dbReference>
<evidence type="ECO:0000256" key="5">
    <source>
        <dbReference type="ARBA" id="ARBA00022989"/>
    </source>
</evidence>
<dbReference type="Proteomes" id="UP000288859">
    <property type="component" value="Unassembled WGS sequence"/>
</dbReference>
<dbReference type="InterPro" id="IPR018303">
    <property type="entry name" value="ATPase_P-typ_P_site"/>
</dbReference>